<protein>
    <submittedName>
        <fullName evidence="3">Histidine kinase</fullName>
    </submittedName>
</protein>
<dbReference type="EMBL" id="SNWP01000010">
    <property type="protein sequence ID" value="TDO28854.1"/>
    <property type="molecule type" value="Genomic_DNA"/>
</dbReference>
<dbReference type="PANTHER" id="PTHR34220:SF7">
    <property type="entry name" value="SENSOR HISTIDINE KINASE YPDA"/>
    <property type="match status" value="1"/>
</dbReference>
<dbReference type="InterPro" id="IPR010559">
    <property type="entry name" value="Sig_transdc_His_kin_internal"/>
</dbReference>
<dbReference type="RefSeq" id="WP_133473472.1">
    <property type="nucleotide sequence ID" value="NZ_SNWP01000010.1"/>
</dbReference>
<name>A0A4R6J0X9_9BACT</name>
<feature type="transmembrane region" description="Helical" evidence="1">
    <location>
        <begin position="33"/>
        <end position="54"/>
    </location>
</feature>
<keyword evidence="3" id="KW-0808">Transferase</keyword>
<dbReference type="Gene3D" id="3.30.565.10">
    <property type="entry name" value="Histidine kinase-like ATPase, C-terminal domain"/>
    <property type="match status" value="1"/>
</dbReference>
<dbReference type="Pfam" id="PF06580">
    <property type="entry name" value="His_kinase"/>
    <property type="match status" value="1"/>
</dbReference>
<accession>A0A4R6J0X9</accession>
<dbReference type="InterPro" id="IPR050640">
    <property type="entry name" value="Bact_2-comp_sensor_kinase"/>
</dbReference>
<keyword evidence="1" id="KW-0812">Transmembrane</keyword>
<dbReference type="OrthoDB" id="9792992at2"/>
<evidence type="ECO:0000313" key="4">
    <source>
        <dbReference type="Proteomes" id="UP000295741"/>
    </source>
</evidence>
<feature type="domain" description="Signal transduction histidine kinase internal region" evidence="2">
    <location>
        <begin position="167"/>
        <end position="244"/>
    </location>
</feature>
<reference evidence="3 4" key="1">
    <citation type="submission" date="2019-03" db="EMBL/GenBank/DDBJ databases">
        <title>Genomic Encyclopedia of Archaeal and Bacterial Type Strains, Phase II (KMG-II): from individual species to whole genera.</title>
        <authorList>
            <person name="Goeker M."/>
        </authorList>
    </citation>
    <scope>NUCLEOTIDE SEQUENCE [LARGE SCALE GENOMIC DNA]</scope>
    <source>
        <strain evidence="3 4">DSM 28323</strain>
    </source>
</reference>
<proteinExistence type="predicted"/>
<dbReference type="GO" id="GO:0016020">
    <property type="term" value="C:membrane"/>
    <property type="evidence" value="ECO:0007669"/>
    <property type="project" value="InterPro"/>
</dbReference>
<dbReference type="Proteomes" id="UP000295741">
    <property type="component" value="Unassembled WGS sequence"/>
</dbReference>
<feature type="transmembrane region" description="Helical" evidence="1">
    <location>
        <begin position="9"/>
        <end position="27"/>
    </location>
</feature>
<dbReference type="AlphaFoldDB" id="A0A4R6J0X9"/>
<dbReference type="InterPro" id="IPR036890">
    <property type="entry name" value="HATPase_C_sf"/>
</dbReference>
<evidence type="ECO:0000259" key="2">
    <source>
        <dbReference type="Pfam" id="PF06580"/>
    </source>
</evidence>
<dbReference type="PANTHER" id="PTHR34220">
    <property type="entry name" value="SENSOR HISTIDINE KINASE YPDA"/>
    <property type="match status" value="1"/>
</dbReference>
<evidence type="ECO:0000256" key="1">
    <source>
        <dbReference type="SAM" id="Phobius"/>
    </source>
</evidence>
<dbReference type="GO" id="GO:0000155">
    <property type="term" value="F:phosphorelay sensor kinase activity"/>
    <property type="evidence" value="ECO:0007669"/>
    <property type="project" value="InterPro"/>
</dbReference>
<feature type="transmembrane region" description="Helical" evidence="1">
    <location>
        <begin position="75"/>
        <end position="95"/>
    </location>
</feature>
<dbReference type="SUPFAM" id="SSF55874">
    <property type="entry name" value="ATPase domain of HSP90 chaperone/DNA topoisomerase II/histidine kinase"/>
    <property type="match status" value="1"/>
</dbReference>
<sequence>MKLLPKISLYWKCQLLGWSAAALYWGLQGFLGSGFSWTLAILHFLADLSIYIGLSHLYRNVSIQWGWHQLAIRPLVGRLLPVVVLLGAAFMWLTVSKNYLLRYWFEPGFSMRYTEQLSAQWLVVMATGMRLMSIWLLAYYGYHFALREINAVKESSRLGMMAKDAAFNNLTAQLNPHFFFNALNSIKALVVENPQATRRAIDLLSDLLRRSLYRKEAGLISLQEEMDMVKDYLELEQIRLEKRLQTSLTIAEALLSQPLLPFSIQVLAENAIKHGIAHCKESGMLSIRVVQDGNSMRVEVQNPGKLQQAATHGLGIKNLQERLQLQYDGNASFRITQHTADTVLATLKIPLA</sequence>
<comment type="caution">
    <text evidence="3">The sequence shown here is derived from an EMBL/GenBank/DDBJ whole genome shotgun (WGS) entry which is preliminary data.</text>
</comment>
<keyword evidence="3" id="KW-0418">Kinase</keyword>
<keyword evidence="1" id="KW-1133">Transmembrane helix</keyword>
<gene>
    <name evidence="3" type="ORF">BC659_0935</name>
</gene>
<feature type="transmembrane region" description="Helical" evidence="1">
    <location>
        <begin position="119"/>
        <end position="140"/>
    </location>
</feature>
<organism evidence="3 4">
    <name type="scientific">Sediminibacterium goheungense</name>
    <dbReference type="NCBI Taxonomy" id="1086393"/>
    <lineage>
        <taxon>Bacteria</taxon>
        <taxon>Pseudomonadati</taxon>
        <taxon>Bacteroidota</taxon>
        <taxon>Chitinophagia</taxon>
        <taxon>Chitinophagales</taxon>
        <taxon>Chitinophagaceae</taxon>
        <taxon>Sediminibacterium</taxon>
    </lineage>
</organism>
<keyword evidence="1" id="KW-0472">Membrane</keyword>
<evidence type="ECO:0000313" key="3">
    <source>
        <dbReference type="EMBL" id="TDO28854.1"/>
    </source>
</evidence>
<keyword evidence="4" id="KW-1185">Reference proteome</keyword>